<organism evidence="3 4">
    <name type="scientific">Bowdeniella nasicola</name>
    <dbReference type="NCBI Taxonomy" id="208480"/>
    <lineage>
        <taxon>Bacteria</taxon>
        <taxon>Bacillati</taxon>
        <taxon>Actinomycetota</taxon>
        <taxon>Actinomycetes</taxon>
        <taxon>Actinomycetales</taxon>
        <taxon>Actinomycetaceae</taxon>
        <taxon>Bowdeniella</taxon>
    </lineage>
</organism>
<feature type="region of interest" description="Disordered" evidence="1">
    <location>
        <begin position="1"/>
        <end position="119"/>
    </location>
</feature>
<evidence type="ECO:0000313" key="3">
    <source>
        <dbReference type="EMBL" id="SEA68181.1"/>
    </source>
</evidence>
<keyword evidence="2" id="KW-1133">Transmembrane helix</keyword>
<evidence type="ECO:0000313" key="4">
    <source>
        <dbReference type="Proteomes" id="UP000199288"/>
    </source>
</evidence>
<protein>
    <submittedName>
        <fullName evidence="3">Uncharacterized protein</fullName>
    </submittedName>
</protein>
<accession>A0A1H4D696</accession>
<keyword evidence="2" id="KW-0472">Membrane</keyword>
<dbReference type="Proteomes" id="UP000199288">
    <property type="component" value="Unassembled WGS sequence"/>
</dbReference>
<proteinExistence type="predicted"/>
<evidence type="ECO:0000256" key="1">
    <source>
        <dbReference type="SAM" id="MobiDB-lite"/>
    </source>
</evidence>
<keyword evidence="4" id="KW-1185">Reference proteome</keyword>
<dbReference type="AlphaFoldDB" id="A0A1H4D696"/>
<feature type="transmembrane region" description="Helical" evidence="2">
    <location>
        <begin position="158"/>
        <end position="176"/>
    </location>
</feature>
<sequence>MTDNPWRSPSGDDEQHRQSDFSQSGSPTPQGGQGASSDDRYRPGTGGPFGSKQSGEPFSPIVPEETSNQPYSPNQPTPPNQPNRRDQPAVPGAPVPGGTNPFQHTGVAPGYDPNRPYGEPEKRTFLQRVSHGPGWGILAGLIWTTLMVYVFFSGQNPGSLTFFLAVLAPPIALLFVNGWRRFALGWLIVFALSPIVLAGVCIAFIAGFSVSGG</sequence>
<reference evidence="4" key="1">
    <citation type="submission" date="2016-10" db="EMBL/GenBank/DDBJ databases">
        <authorList>
            <person name="Varghese N."/>
            <person name="Submissions S."/>
        </authorList>
    </citation>
    <scope>NUCLEOTIDE SEQUENCE [LARGE SCALE GENOMIC DNA]</scope>
    <source>
        <strain evidence="4">KPR-1</strain>
    </source>
</reference>
<feature type="transmembrane region" description="Helical" evidence="2">
    <location>
        <begin position="183"/>
        <end position="208"/>
    </location>
</feature>
<feature type="compositionally biased region" description="Low complexity" evidence="1">
    <location>
        <begin position="88"/>
        <end position="98"/>
    </location>
</feature>
<keyword evidence="2" id="KW-0812">Transmembrane</keyword>
<dbReference type="OrthoDB" id="9933483at2"/>
<gene>
    <name evidence="3" type="ORF">SAMN02910418_02157</name>
</gene>
<dbReference type="RefSeq" id="WP_092565763.1">
    <property type="nucleotide sequence ID" value="NZ_FNQV01000015.1"/>
</dbReference>
<name>A0A1H4D696_9ACTO</name>
<dbReference type="EMBL" id="FNQV01000015">
    <property type="protein sequence ID" value="SEA68181.1"/>
    <property type="molecule type" value="Genomic_DNA"/>
</dbReference>
<feature type="transmembrane region" description="Helical" evidence="2">
    <location>
        <begin position="132"/>
        <end position="152"/>
    </location>
</feature>
<evidence type="ECO:0000256" key="2">
    <source>
        <dbReference type="SAM" id="Phobius"/>
    </source>
</evidence>